<comment type="caution">
    <text evidence="2">The sequence shown here is derived from an EMBL/GenBank/DDBJ whole genome shotgun (WGS) entry which is preliminary data.</text>
</comment>
<dbReference type="AlphaFoldDB" id="A0A8X7R1T0"/>
<dbReference type="Proteomes" id="UP000886595">
    <property type="component" value="Unassembled WGS sequence"/>
</dbReference>
<reference evidence="2 3" key="1">
    <citation type="submission" date="2020-02" db="EMBL/GenBank/DDBJ databases">
        <authorList>
            <person name="Ma Q."/>
            <person name="Huang Y."/>
            <person name="Song X."/>
            <person name="Pei D."/>
        </authorList>
    </citation>
    <scope>NUCLEOTIDE SEQUENCE [LARGE SCALE GENOMIC DNA]</scope>
    <source>
        <strain evidence="2">Sxm20200214</strain>
        <tissue evidence="2">Leaf</tissue>
    </source>
</reference>
<evidence type="ECO:0000313" key="2">
    <source>
        <dbReference type="EMBL" id="KAG2280256.1"/>
    </source>
</evidence>
<dbReference type="EMBL" id="JAAMPC010000011">
    <property type="protein sequence ID" value="KAG2280256.1"/>
    <property type="molecule type" value="Genomic_DNA"/>
</dbReference>
<sequence length="125" mass="13915">MLIHYVSTLYLARYSEKVVVPTAVVLLCDILHRAACAFLSPLFLVAVCLVYYNKKAKLQEELIMESFGQSYLDYVDKPVVADAASLRFTSEVVSFVFASPSENKGFFSNGNLDDAASAYTWLLVL</sequence>
<keyword evidence="1" id="KW-0472">Membrane</keyword>
<dbReference type="OrthoDB" id="422086at2759"/>
<evidence type="ECO:0000313" key="3">
    <source>
        <dbReference type="Proteomes" id="UP000886595"/>
    </source>
</evidence>
<evidence type="ECO:0000256" key="1">
    <source>
        <dbReference type="SAM" id="Phobius"/>
    </source>
</evidence>
<keyword evidence="1" id="KW-0812">Transmembrane</keyword>
<protein>
    <submittedName>
        <fullName evidence="2">Uncharacterized protein</fullName>
    </submittedName>
</protein>
<proteinExistence type="predicted"/>
<keyword evidence="3" id="KW-1185">Reference proteome</keyword>
<accession>A0A8X7R1T0</accession>
<keyword evidence="1" id="KW-1133">Transmembrane helix</keyword>
<gene>
    <name evidence="2" type="ORF">Bca52824_051476</name>
</gene>
<name>A0A8X7R1T0_BRACI</name>
<feature type="transmembrane region" description="Helical" evidence="1">
    <location>
        <begin position="30"/>
        <end position="52"/>
    </location>
</feature>
<organism evidence="2 3">
    <name type="scientific">Brassica carinata</name>
    <name type="common">Ethiopian mustard</name>
    <name type="synonym">Abyssinian cabbage</name>
    <dbReference type="NCBI Taxonomy" id="52824"/>
    <lineage>
        <taxon>Eukaryota</taxon>
        <taxon>Viridiplantae</taxon>
        <taxon>Streptophyta</taxon>
        <taxon>Embryophyta</taxon>
        <taxon>Tracheophyta</taxon>
        <taxon>Spermatophyta</taxon>
        <taxon>Magnoliopsida</taxon>
        <taxon>eudicotyledons</taxon>
        <taxon>Gunneridae</taxon>
        <taxon>Pentapetalae</taxon>
        <taxon>rosids</taxon>
        <taxon>malvids</taxon>
        <taxon>Brassicales</taxon>
        <taxon>Brassicaceae</taxon>
        <taxon>Brassiceae</taxon>
        <taxon>Brassica</taxon>
    </lineage>
</organism>